<dbReference type="PROSITE" id="PS00375">
    <property type="entry name" value="UDPGT"/>
    <property type="match status" value="1"/>
</dbReference>
<keyword evidence="3" id="KW-0328">Glycosyltransferase</keyword>
<protein>
    <submittedName>
        <fullName evidence="4">UDP-glycosyltransferase 73C3</fullName>
    </submittedName>
</protein>
<dbReference type="Gene3D" id="3.40.50.2000">
    <property type="entry name" value="Glycogen Phosphorylase B"/>
    <property type="match status" value="2"/>
</dbReference>
<keyword evidence="5" id="KW-1185">Reference proteome</keyword>
<name>A0ABR2M6Y6_9ASPA</name>
<evidence type="ECO:0000313" key="5">
    <source>
        <dbReference type="Proteomes" id="UP001412067"/>
    </source>
</evidence>
<evidence type="ECO:0000256" key="2">
    <source>
        <dbReference type="ARBA" id="ARBA00022679"/>
    </source>
</evidence>
<reference evidence="4 5" key="1">
    <citation type="journal article" date="2022" name="Nat. Plants">
        <title>Genomes of leafy and leafless Platanthera orchids illuminate the evolution of mycoheterotrophy.</title>
        <authorList>
            <person name="Li M.H."/>
            <person name="Liu K.W."/>
            <person name="Li Z."/>
            <person name="Lu H.C."/>
            <person name="Ye Q.L."/>
            <person name="Zhang D."/>
            <person name="Wang J.Y."/>
            <person name="Li Y.F."/>
            <person name="Zhong Z.M."/>
            <person name="Liu X."/>
            <person name="Yu X."/>
            <person name="Liu D.K."/>
            <person name="Tu X.D."/>
            <person name="Liu B."/>
            <person name="Hao Y."/>
            <person name="Liao X.Y."/>
            <person name="Jiang Y.T."/>
            <person name="Sun W.H."/>
            <person name="Chen J."/>
            <person name="Chen Y.Q."/>
            <person name="Ai Y."/>
            <person name="Zhai J.W."/>
            <person name="Wu S.S."/>
            <person name="Zhou Z."/>
            <person name="Hsiao Y.Y."/>
            <person name="Wu W.L."/>
            <person name="Chen Y.Y."/>
            <person name="Lin Y.F."/>
            <person name="Hsu J.L."/>
            <person name="Li C.Y."/>
            <person name="Wang Z.W."/>
            <person name="Zhao X."/>
            <person name="Zhong W.Y."/>
            <person name="Ma X.K."/>
            <person name="Ma L."/>
            <person name="Huang J."/>
            <person name="Chen G.Z."/>
            <person name="Huang M.Z."/>
            <person name="Huang L."/>
            <person name="Peng D.H."/>
            <person name="Luo Y.B."/>
            <person name="Zou S.Q."/>
            <person name="Chen S.P."/>
            <person name="Lan S."/>
            <person name="Tsai W.C."/>
            <person name="Van de Peer Y."/>
            <person name="Liu Z.J."/>
        </authorList>
    </citation>
    <scope>NUCLEOTIDE SEQUENCE [LARGE SCALE GENOMIC DNA]</scope>
    <source>
        <strain evidence="4">Lor288</strain>
    </source>
</reference>
<dbReference type="CDD" id="cd03784">
    <property type="entry name" value="GT1_Gtf-like"/>
    <property type="match status" value="1"/>
</dbReference>
<dbReference type="SUPFAM" id="SSF53756">
    <property type="entry name" value="UDP-Glycosyltransferase/glycogen phosphorylase"/>
    <property type="match status" value="1"/>
</dbReference>
<gene>
    <name evidence="4" type="primary">UGT73C3</name>
    <name evidence="4" type="ORF">KSP40_PGU022169</name>
</gene>
<evidence type="ECO:0000256" key="1">
    <source>
        <dbReference type="ARBA" id="ARBA00009995"/>
    </source>
</evidence>
<sequence length="331" mass="35544">MRVVGNNIRLHGPSFSGAEEPFLVAGIPHSVKLTRSQLPEFVISPSDIMALISASFIESYGLVMNTFYELEPAYADYSKSNGFSYWNVGPVSLCRRSFEILSARGGRSAGTEVFGWLDGKEAGSVLYVCFGSLPRFTMAQFGLIRDGLKAAGRPFVWVVRDDPATEGILAAGGEEGGFVIKGWAPQVAILMHEAVGGFMTHCGWNSCLEGIAAGVPMVTWPLFADQCFNERLLVDVLDLAVDVGSTVNSLREEERTLVVAERVTAAVEAIMGEGAEAEGRRERAKLMRKLAEAAVAEGGSSEVGLGLMVEELVALKIARTKEATETRAISA</sequence>
<evidence type="ECO:0000313" key="4">
    <source>
        <dbReference type="EMBL" id="KAK8959391.1"/>
    </source>
</evidence>
<organism evidence="4 5">
    <name type="scientific">Platanthera guangdongensis</name>
    <dbReference type="NCBI Taxonomy" id="2320717"/>
    <lineage>
        <taxon>Eukaryota</taxon>
        <taxon>Viridiplantae</taxon>
        <taxon>Streptophyta</taxon>
        <taxon>Embryophyta</taxon>
        <taxon>Tracheophyta</taxon>
        <taxon>Spermatophyta</taxon>
        <taxon>Magnoliopsida</taxon>
        <taxon>Liliopsida</taxon>
        <taxon>Asparagales</taxon>
        <taxon>Orchidaceae</taxon>
        <taxon>Orchidoideae</taxon>
        <taxon>Orchideae</taxon>
        <taxon>Orchidinae</taxon>
        <taxon>Platanthera</taxon>
    </lineage>
</organism>
<dbReference type="Proteomes" id="UP001412067">
    <property type="component" value="Unassembled WGS sequence"/>
</dbReference>
<dbReference type="EMBL" id="JBBWWR010000012">
    <property type="protein sequence ID" value="KAK8959391.1"/>
    <property type="molecule type" value="Genomic_DNA"/>
</dbReference>
<keyword evidence="2 3" id="KW-0808">Transferase</keyword>
<dbReference type="PANTHER" id="PTHR48047">
    <property type="entry name" value="GLYCOSYLTRANSFERASE"/>
    <property type="match status" value="1"/>
</dbReference>
<dbReference type="PANTHER" id="PTHR48047:SF182">
    <property type="entry name" value="GLYCOSYLTRANSFERASE"/>
    <property type="match status" value="1"/>
</dbReference>
<comment type="caution">
    <text evidence="4">The sequence shown here is derived from an EMBL/GenBank/DDBJ whole genome shotgun (WGS) entry which is preliminary data.</text>
</comment>
<evidence type="ECO:0000256" key="3">
    <source>
        <dbReference type="RuleBase" id="RU003718"/>
    </source>
</evidence>
<dbReference type="InterPro" id="IPR002213">
    <property type="entry name" value="UDP_glucos_trans"/>
</dbReference>
<comment type="similarity">
    <text evidence="1 3">Belongs to the UDP-glycosyltransferase family.</text>
</comment>
<proteinExistence type="inferred from homology"/>
<dbReference type="InterPro" id="IPR035595">
    <property type="entry name" value="UDP_glycos_trans_CS"/>
</dbReference>
<accession>A0ABR2M6Y6</accession>
<dbReference type="Pfam" id="PF00201">
    <property type="entry name" value="UDPGT"/>
    <property type="match status" value="1"/>
</dbReference>